<dbReference type="Proteomes" id="UP000549457">
    <property type="component" value="Unassembled WGS sequence"/>
</dbReference>
<name>A0A840STN3_9RHOB</name>
<organism evidence="1 2">
    <name type="scientific">Amaricoccus macauensis</name>
    <dbReference type="NCBI Taxonomy" id="57001"/>
    <lineage>
        <taxon>Bacteria</taxon>
        <taxon>Pseudomonadati</taxon>
        <taxon>Pseudomonadota</taxon>
        <taxon>Alphaproteobacteria</taxon>
        <taxon>Rhodobacterales</taxon>
        <taxon>Paracoccaceae</taxon>
        <taxon>Amaricoccus</taxon>
    </lineage>
</organism>
<protein>
    <submittedName>
        <fullName evidence="1">Putative SOS response-associated peptidase YedK</fullName>
    </submittedName>
</protein>
<comment type="caution">
    <text evidence="1">The sequence shown here is derived from an EMBL/GenBank/DDBJ whole genome shotgun (WGS) entry which is preliminary data.</text>
</comment>
<sequence>TADLFGFLTTTPNAEVRAVHPKAMPAILTEPAEWDTWLSASWSEAKALQRPLPDGALRIVLRGEKEDTVAPAAL</sequence>
<gene>
    <name evidence="1" type="ORF">HNP73_004515</name>
</gene>
<dbReference type="SUPFAM" id="SSF143081">
    <property type="entry name" value="BB1717-like"/>
    <property type="match status" value="1"/>
</dbReference>
<proteinExistence type="predicted"/>
<accession>A0A840STN3</accession>
<dbReference type="Gene3D" id="3.90.1680.10">
    <property type="entry name" value="SOS response associated peptidase-like"/>
    <property type="match status" value="1"/>
</dbReference>
<keyword evidence="2" id="KW-1185">Reference proteome</keyword>
<feature type="non-terminal residue" evidence="1">
    <location>
        <position position="1"/>
    </location>
</feature>
<evidence type="ECO:0000313" key="2">
    <source>
        <dbReference type="Proteomes" id="UP000549457"/>
    </source>
</evidence>
<dbReference type="InterPro" id="IPR036590">
    <property type="entry name" value="SRAP-like"/>
</dbReference>
<dbReference type="EMBL" id="JACHFM010000010">
    <property type="protein sequence ID" value="MBB5224544.1"/>
    <property type="molecule type" value="Genomic_DNA"/>
</dbReference>
<reference evidence="1 2" key="1">
    <citation type="submission" date="2020-08" db="EMBL/GenBank/DDBJ databases">
        <title>Genomic Encyclopedia of Type Strains, Phase IV (KMG-IV): sequencing the most valuable type-strain genomes for metagenomic binning, comparative biology and taxonomic classification.</title>
        <authorList>
            <person name="Goeker M."/>
        </authorList>
    </citation>
    <scope>NUCLEOTIDE SEQUENCE [LARGE SCALE GENOMIC DNA]</scope>
    <source>
        <strain evidence="1 2">DSM 101730</strain>
    </source>
</reference>
<dbReference type="AlphaFoldDB" id="A0A840STN3"/>
<evidence type="ECO:0000313" key="1">
    <source>
        <dbReference type="EMBL" id="MBB5224544.1"/>
    </source>
</evidence>